<accession>A0A7X2Z6X1</accession>
<dbReference type="Pfam" id="PF01619">
    <property type="entry name" value="Pro_dh"/>
    <property type="match status" value="1"/>
</dbReference>
<feature type="binding site" evidence="9">
    <location>
        <position position="285"/>
    </location>
    <ligand>
        <name>substrate</name>
    </ligand>
</feature>
<dbReference type="PANTHER" id="PTHR13914">
    <property type="entry name" value="PROLINE OXIDASE"/>
    <property type="match status" value="1"/>
</dbReference>
<dbReference type="PANTHER" id="PTHR13914:SF0">
    <property type="entry name" value="PROLINE DEHYDROGENASE 1, MITOCHONDRIAL"/>
    <property type="match status" value="1"/>
</dbReference>
<feature type="binding site" evidence="10">
    <location>
        <position position="198"/>
    </location>
    <ligand>
        <name>FAD</name>
        <dbReference type="ChEBI" id="CHEBI:57692"/>
    </ligand>
</feature>
<feature type="binding site" evidence="10">
    <location>
        <begin position="184"/>
        <end position="186"/>
    </location>
    <ligand>
        <name>FAD</name>
        <dbReference type="ChEBI" id="CHEBI:57692"/>
    </ligand>
</feature>
<dbReference type="InterPro" id="IPR029041">
    <property type="entry name" value="FAD-linked_oxidoreductase-like"/>
</dbReference>
<keyword evidence="7" id="KW-0642">Proline metabolism</keyword>
<keyword evidence="3" id="KW-0285">Flavoprotein</keyword>
<comment type="cofactor">
    <cofactor evidence="10">
        <name>FAD</name>
        <dbReference type="ChEBI" id="CHEBI:57692"/>
    </cofactor>
    <text evidence="10">Binds 1 FAD per subunit.</text>
</comment>
<keyword evidence="6" id="KW-0560">Oxidoreductase</keyword>
<evidence type="ECO:0000259" key="11">
    <source>
        <dbReference type="Pfam" id="PF01619"/>
    </source>
</evidence>
<name>A0A7X2Z6X1_9BACL</name>
<dbReference type="AlphaFoldDB" id="A0A7X2Z6X1"/>
<evidence type="ECO:0000256" key="2">
    <source>
        <dbReference type="ARBA" id="ARBA00012695"/>
    </source>
</evidence>
<evidence type="ECO:0000256" key="4">
    <source>
        <dbReference type="ARBA" id="ARBA00022741"/>
    </source>
</evidence>
<dbReference type="UniPathway" id="UPA00261">
    <property type="reaction ID" value="UER00373"/>
</dbReference>
<dbReference type="GO" id="GO:0000166">
    <property type="term" value="F:nucleotide binding"/>
    <property type="evidence" value="ECO:0007669"/>
    <property type="project" value="UniProtKB-KW"/>
</dbReference>
<dbReference type="InterPro" id="IPR008219">
    <property type="entry name" value="PRODH_bac_arc"/>
</dbReference>
<feature type="binding site" evidence="9">
    <location>
        <position position="286"/>
    </location>
    <ligand>
        <name>substrate</name>
    </ligand>
</feature>
<comment type="caution">
    <text evidence="12">The sequence shown here is derived from an EMBL/GenBank/DDBJ whole genome shotgun (WGS) entry which is preliminary data.</text>
</comment>
<dbReference type="Proteomes" id="UP000450917">
    <property type="component" value="Unassembled WGS sequence"/>
</dbReference>
<evidence type="ECO:0000256" key="3">
    <source>
        <dbReference type="ARBA" id="ARBA00022630"/>
    </source>
</evidence>
<feature type="domain" description="Proline dehydrogenase" evidence="11">
    <location>
        <begin position="41"/>
        <end position="297"/>
    </location>
</feature>
<feature type="binding site" evidence="10">
    <location>
        <position position="160"/>
    </location>
    <ligand>
        <name>FAD</name>
        <dbReference type="ChEBI" id="CHEBI:57692"/>
    </ligand>
</feature>
<protein>
    <recommendedName>
        <fullName evidence="2">proline dehydrogenase</fullName>
        <ecNumber evidence="2">1.5.5.2</ecNumber>
    </recommendedName>
</protein>
<organism evidence="12 13">
    <name type="scientific">Paenibacillus validus</name>
    <dbReference type="NCBI Taxonomy" id="44253"/>
    <lineage>
        <taxon>Bacteria</taxon>
        <taxon>Bacillati</taxon>
        <taxon>Bacillota</taxon>
        <taxon>Bacilli</taxon>
        <taxon>Bacillales</taxon>
        <taxon>Paenibacillaceae</taxon>
        <taxon>Paenibacillus</taxon>
    </lineage>
</organism>
<evidence type="ECO:0000313" key="13">
    <source>
        <dbReference type="Proteomes" id="UP000450917"/>
    </source>
</evidence>
<evidence type="ECO:0000256" key="1">
    <source>
        <dbReference type="ARBA" id="ARBA00004739"/>
    </source>
</evidence>
<dbReference type="EC" id="1.5.5.2" evidence="2"/>
<feature type="binding site" evidence="10">
    <location>
        <position position="130"/>
    </location>
    <ligand>
        <name>FAD</name>
        <dbReference type="ChEBI" id="CHEBI:57692"/>
    </ligand>
</feature>
<keyword evidence="4 10" id="KW-0547">Nucleotide-binding</keyword>
<dbReference type="SUPFAM" id="SSF51730">
    <property type="entry name" value="FAD-linked oxidoreductase"/>
    <property type="match status" value="1"/>
</dbReference>
<proteinExistence type="predicted"/>
<evidence type="ECO:0000256" key="8">
    <source>
        <dbReference type="ARBA" id="ARBA00048779"/>
    </source>
</evidence>
<dbReference type="EMBL" id="WNZX01000001">
    <property type="protein sequence ID" value="MUG69424.1"/>
    <property type="molecule type" value="Genomic_DNA"/>
</dbReference>
<dbReference type="Gene3D" id="3.20.20.220">
    <property type="match status" value="1"/>
</dbReference>
<comment type="pathway">
    <text evidence="1">Amino-acid degradation; L-proline degradation into L-glutamate; L-glutamate from L-proline: step 1/2.</text>
</comment>
<evidence type="ECO:0000256" key="9">
    <source>
        <dbReference type="PIRSR" id="PIRSR000196-1"/>
    </source>
</evidence>
<dbReference type="GO" id="GO:0004657">
    <property type="term" value="F:proline dehydrogenase activity"/>
    <property type="evidence" value="ECO:0007669"/>
    <property type="project" value="UniProtKB-EC"/>
</dbReference>
<gene>
    <name evidence="12" type="ORF">GNP93_01915</name>
</gene>
<feature type="binding site" evidence="10">
    <location>
        <begin position="223"/>
        <end position="224"/>
    </location>
    <ligand>
        <name>FAD</name>
        <dbReference type="ChEBI" id="CHEBI:57692"/>
    </ligand>
</feature>
<dbReference type="InterPro" id="IPR015659">
    <property type="entry name" value="Proline_oxidase"/>
</dbReference>
<reference evidence="12 13" key="1">
    <citation type="submission" date="2019-11" db="EMBL/GenBank/DDBJ databases">
        <title>Draft genome sequences of five Paenibacillus species of dairy origin.</title>
        <authorList>
            <person name="Olajide A.M."/>
            <person name="Chen S."/>
            <person name="Lapointe G."/>
        </authorList>
    </citation>
    <scope>NUCLEOTIDE SEQUENCE [LARGE SCALE GENOMIC DNA]</scope>
    <source>
        <strain evidence="12 13">2CS3</strain>
    </source>
</reference>
<sequence>MLRRSVLTVAELAPVRWLFEKHGMKFGVDRFIAGESLPEALAQVKRLNERGLLATLDLLGENVSDARQAEQTAAAIAELFPVIERHGLRANVSVKLTQLGLKTDPRLCLKLMERIASEAAACRNFVRIDMEDSSVTQATVDLFRQLRSGFGPERIGLVLQSYLFRSEQDVREIGTQGTNLRIVKGAYREPPDVAYRRKREVDAAYVRLVRAHLEQGGYAAVATHDPRMIGSVLELTERLAVPRHRFEFQMLYGIAVDLQRSLADAGYAVRVYTPFGRHWYPYFTRRIAERPANFWFVAKHLFRSSSDYAGQR</sequence>
<evidence type="ECO:0000313" key="12">
    <source>
        <dbReference type="EMBL" id="MUG69424.1"/>
    </source>
</evidence>
<keyword evidence="13" id="KW-1185">Reference proteome</keyword>
<dbReference type="InterPro" id="IPR002872">
    <property type="entry name" value="Proline_DH_dom"/>
</dbReference>
<evidence type="ECO:0000256" key="6">
    <source>
        <dbReference type="ARBA" id="ARBA00023002"/>
    </source>
</evidence>
<dbReference type="GO" id="GO:0010133">
    <property type="term" value="P:L-proline catabolic process to L-glutamate"/>
    <property type="evidence" value="ECO:0007669"/>
    <property type="project" value="UniProtKB-UniPathway"/>
</dbReference>
<keyword evidence="5 10" id="KW-0274">FAD</keyword>
<comment type="catalytic activity">
    <reaction evidence="8">
        <text>L-proline + a quinone = (S)-1-pyrroline-5-carboxylate + a quinol + H(+)</text>
        <dbReference type="Rhea" id="RHEA:23784"/>
        <dbReference type="ChEBI" id="CHEBI:15378"/>
        <dbReference type="ChEBI" id="CHEBI:17388"/>
        <dbReference type="ChEBI" id="CHEBI:24646"/>
        <dbReference type="ChEBI" id="CHEBI:60039"/>
        <dbReference type="ChEBI" id="CHEBI:132124"/>
        <dbReference type="EC" id="1.5.5.2"/>
    </reaction>
</comment>
<dbReference type="PIRSF" id="PIRSF000196">
    <property type="entry name" value="Pro_dehydrog"/>
    <property type="match status" value="1"/>
</dbReference>
<feature type="binding site" evidence="9">
    <location>
        <position position="95"/>
    </location>
    <ligand>
        <name>substrate</name>
    </ligand>
</feature>
<evidence type="ECO:0000256" key="7">
    <source>
        <dbReference type="ARBA" id="ARBA00023062"/>
    </source>
</evidence>
<evidence type="ECO:0000256" key="10">
    <source>
        <dbReference type="PIRSR" id="PIRSR000196-2"/>
    </source>
</evidence>
<evidence type="ECO:0000256" key="5">
    <source>
        <dbReference type="ARBA" id="ARBA00022827"/>
    </source>
</evidence>